<name>A0A5C4RJ14_PHOLU</name>
<gene>
    <name evidence="1" type="ORF">EP164_09575</name>
</gene>
<dbReference type="Pfam" id="PF17457">
    <property type="entry name" value="DUF5420"/>
    <property type="match status" value="1"/>
</dbReference>
<dbReference type="AlphaFoldDB" id="A0A5C4RJ14"/>
<dbReference type="Proteomes" id="UP000307592">
    <property type="component" value="Unassembled WGS sequence"/>
</dbReference>
<evidence type="ECO:0000313" key="1">
    <source>
        <dbReference type="EMBL" id="TNH43785.1"/>
    </source>
</evidence>
<accession>A0A5C4RJ14</accession>
<protein>
    <submittedName>
        <fullName evidence="1">Uncharacterized protein</fullName>
    </submittedName>
</protein>
<proteinExistence type="predicted"/>
<dbReference type="RefSeq" id="WP_139655490.1">
    <property type="nucleotide sequence ID" value="NZ_CAWOQH010000024.1"/>
</dbReference>
<comment type="caution">
    <text evidence="1">The sequence shown here is derived from an EMBL/GenBank/DDBJ whole genome shotgun (WGS) entry which is preliminary data.</text>
</comment>
<dbReference type="InterPro" id="IPR035360">
    <property type="entry name" value="DUF5420"/>
</dbReference>
<reference evidence="1 2" key="1">
    <citation type="submission" date="2019-01" db="EMBL/GenBank/DDBJ databases">
        <title>Draft genome assembly of Photorhabdus luminescens subsp. sonorensis Caborca.</title>
        <authorList>
            <person name="Duong D.A."/>
            <person name="Espinosa-Artiles P."/>
            <person name="Orozco R.A."/>
            <person name="Molnar I."/>
            <person name="Stock P."/>
        </authorList>
    </citation>
    <scope>NUCLEOTIDE SEQUENCE [LARGE SCALE GENOMIC DNA]</scope>
    <source>
        <strain evidence="1 2">Caborca</strain>
    </source>
</reference>
<dbReference type="EMBL" id="SBIJ01000012">
    <property type="protein sequence ID" value="TNH43785.1"/>
    <property type="molecule type" value="Genomic_DNA"/>
</dbReference>
<evidence type="ECO:0000313" key="2">
    <source>
        <dbReference type="Proteomes" id="UP000307592"/>
    </source>
</evidence>
<organism evidence="1 2">
    <name type="scientific">Photorhabdus luminescens subsp. sonorensis</name>
    <dbReference type="NCBI Taxonomy" id="1173677"/>
    <lineage>
        <taxon>Bacteria</taxon>
        <taxon>Pseudomonadati</taxon>
        <taxon>Pseudomonadota</taxon>
        <taxon>Gammaproteobacteria</taxon>
        <taxon>Enterobacterales</taxon>
        <taxon>Morganellaceae</taxon>
        <taxon>Photorhabdus</taxon>
    </lineage>
</organism>
<sequence length="196" mass="22217">MSERDFKYYRLTGDIVKQIDDEFQIINEKRAEVLKAAKDSIGAKGATFQHGYGANGTLIDRFAFPIEKEFDFAVKIIVKNDELKVVSAKSNSKAGKEFNKKIADLTEETNRKLKNLPTYKDFLIEKFNISCTTLGTPKSNQRGIPVISTSVGKASKDKSIILFAIPIAEKDDWDKRPKIPECFEEITYGTFYDLNE</sequence>